<dbReference type="Gene3D" id="1.10.540.10">
    <property type="entry name" value="Acyl-CoA dehydrogenase/oxidase, N-terminal domain"/>
    <property type="match status" value="1"/>
</dbReference>
<reference evidence="11 12" key="1">
    <citation type="submission" date="2016-11" db="EMBL/GenBank/DDBJ databases">
        <title>Study of marine rhodopsin-containing bacteria.</title>
        <authorList>
            <person name="Yoshizawa S."/>
            <person name="Kumagai Y."/>
            <person name="Kogure K."/>
        </authorList>
    </citation>
    <scope>NUCLEOTIDE SEQUENCE [LARGE SCALE GENOMIC DNA]</scope>
    <source>
        <strain evidence="11 12">SAORIC-28</strain>
    </source>
</reference>
<dbReference type="RefSeq" id="WP_095508607.1">
    <property type="nucleotide sequence ID" value="NZ_MQWD01000001.1"/>
</dbReference>
<sequence>MNNTPSSDSARLDAILDRVHSFVDAELVPLEGLLLAGDFDALIPAMEEKRAQVRDLGLWNPHLSSDHGGLGLGLDGFGRVSEALGRSPLGHYAFNCQAPDAGNMELLLTHADGRQRGLFLEPLLRGDVRSCFGMTEPEHAGSNPTVMSTTARREGDDWVLDGHKWFTTAFDGAAFCIVMAVTDPDAENRYARASMVIVPTDADGVQHVRKLPVMGAEGAGWFSHSEIRLTGVRVPAENLLGPRGGGFLLAQERLGPGRIHHCMRWLGICERAFDLMCDYAGSRELAPGRSLATREMVQTWIAESRAEIDAARLYVLDTARRIAEADSIVEGQKAARVQVSAIKFFVAGVLQRVLDRALQTHGGLGMLDDTPIAFWARHERAARIYDGPDEVHKSVVAREELKARGYSIKR</sequence>
<dbReference type="InterPro" id="IPR037069">
    <property type="entry name" value="AcylCoA_DH/ox_N_sf"/>
</dbReference>
<dbReference type="GO" id="GO:0005737">
    <property type="term" value="C:cytoplasm"/>
    <property type="evidence" value="ECO:0007669"/>
    <property type="project" value="TreeGrafter"/>
</dbReference>
<dbReference type="OrthoDB" id="1489360at2"/>
<evidence type="ECO:0000256" key="1">
    <source>
        <dbReference type="ARBA" id="ARBA00001974"/>
    </source>
</evidence>
<proteinExistence type="inferred from homology"/>
<evidence type="ECO:0000256" key="2">
    <source>
        <dbReference type="ARBA" id="ARBA00009347"/>
    </source>
</evidence>
<dbReference type="InterPro" id="IPR013786">
    <property type="entry name" value="AcylCoA_DH/ox_N"/>
</dbReference>
<dbReference type="FunFam" id="2.40.110.10:FF:000002">
    <property type="entry name" value="Acyl-CoA dehydrogenase fadE12"/>
    <property type="match status" value="1"/>
</dbReference>
<keyword evidence="4 7" id="KW-0285">Flavoprotein</keyword>
<organism evidence="11 12">
    <name type="scientific">Rubrivirga marina</name>
    <dbReference type="NCBI Taxonomy" id="1196024"/>
    <lineage>
        <taxon>Bacteria</taxon>
        <taxon>Pseudomonadati</taxon>
        <taxon>Rhodothermota</taxon>
        <taxon>Rhodothermia</taxon>
        <taxon>Rhodothermales</taxon>
        <taxon>Rubricoccaceae</taxon>
        <taxon>Rubrivirga</taxon>
    </lineage>
</organism>
<evidence type="ECO:0000256" key="5">
    <source>
        <dbReference type="ARBA" id="ARBA00022827"/>
    </source>
</evidence>
<evidence type="ECO:0000259" key="10">
    <source>
        <dbReference type="Pfam" id="PF02771"/>
    </source>
</evidence>
<dbReference type="GO" id="GO:0050660">
    <property type="term" value="F:flavin adenine dinucleotide binding"/>
    <property type="evidence" value="ECO:0007669"/>
    <property type="project" value="InterPro"/>
</dbReference>
<evidence type="ECO:0000256" key="4">
    <source>
        <dbReference type="ARBA" id="ARBA00022630"/>
    </source>
</evidence>
<keyword evidence="5 7" id="KW-0274">FAD</keyword>
<dbReference type="InterPro" id="IPR046373">
    <property type="entry name" value="Acyl-CoA_Oxase/DH_mid-dom_sf"/>
</dbReference>
<dbReference type="Gene3D" id="1.20.140.10">
    <property type="entry name" value="Butyryl-CoA Dehydrogenase, subunit A, domain 3"/>
    <property type="match status" value="1"/>
</dbReference>
<dbReference type="InterPro" id="IPR006091">
    <property type="entry name" value="Acyl-CoA_Oxase/DH_mid-dom"/>
</dbReference>
<dbReference type="AlphaFoldDB" id="A0A271IUQ4"/>
<dbReference type="InterPro" id="IPR009075">
    <property type="entry name" value="AcylCo_DH/oxidase_C"/>
</dbReference>
<evidence type="ECO:0000313" key="12">
    <source>
        <dbReference type="Proteomes" id="UP000216339"/>
    </source>
</evidence>
<dbReference type="Pfam" id="PF00441">
    <property type="entry name" value="Acyl-CoA_dh_1"/>
    <property type="match status" value="1"/>
</dbReference>
<dbReference type="GO" id="GO:0003995">
    <property type="term" value="F:acyl-CoA dehydrogenase activity"/>
    <property type="evidence" value="ECO:0007669"/>
    <property type="project" value="TreeGrafter"/>
</dbReference>
<comment type="cofactor">
    <cofactor evidence="1 7">
        <name>FAD</name>
        <dbReference type="ChEBI" id="CHEBI:57692"/>
    </cofactor>
</comment>
<keyword evidence="12" id="KW-1185">Reference proteome</keyword>
<dbReference type="PANTHER" id="PTHR48083">
    <property type="entry name" value="MEDIUM-CHAIN SPECIFIC ACYL-COA DEHYDROGENASE, MITOCHONDRIAL-RELATED"/>
    <property type="match status" value="1"/>
</dbReference>
<evidence type="ECO:0000256" key="3">
    <source>
        <dbReference type="ARBA" id="ARBA00011738"/>
    </source>
</evidence>
<evidence type="ECO:0000259" key="8">
    <source>
        <dbReference type="Pfam" id="PF00441"/>
    </source>
</evidence>
<feature type="domain" description="Acyl-CoA dehydrogenase/oxidase N-terminal" evidence="10">
    <location>
        <begin position="13"/>
        <end position="127"/>
    </location>
</feature>
<dbReference type="Pfam" id="PF02771">
    <property type="entry name" value="Acyl-CoA_dh_N"/>
    <property type="match status" value="1"/>
</dbReference>
<feature type="domain" description="Acyl-CoA oxidase/dehydrogenase middle" evidence="9">
    <location>
        <begin position="131"/>
        <end position="227"/>
    </location>
</feature>
<name>A0A271IUQ4_9BACT</name>
<dbReference type="InterPro" id="IPR036250">
    <property type="entry name" value="AcylCo_DH-like_C"/>
</dbReference>
<evidence type="ECO:0000256" key="6">
    <source>
        <dbReference type="ARBA" id="ARBA00023002"/>
    </source>
</evidence>
<dbReference type="InterPro" id="IPR009100">
    <property type="entry name" value="AcylCoA_DH/oxidase_NM_dom_sf"/>
</dbReference>
<comment type="subunit">
    <text evidence="3">Homodimer.</text>
</comment>
<comment type="caution">
    <text evidence="11">The sequence shown here is derived from an EMBL/GenBank/DDBJ whole genome shotgun (WGS) entry which is preliminary data.</text>
</comment>
<evidence type="ECO:0000259" key="9">
    <source>
        <dbReference type="Pfam" id="PF02770"/>
    </source>
</evidence>
<dbReference type="GO" id="GO:0033539">
    <property type="term" value="P:fatty acid beta-oxidation using acyl-CoA dehydrogenase"/>
    <property type="evidence" value="ECO:0007669"/>
    <property type="project" value="TreeGrafter"/>
</dbReference>
<accession>A0A271IUQ4</accession>
<dbReference type="SUPFAM" id="SSF47203">
    <property type="entry name" value="Acyl-CoA dehydrogenase C-terminal domain-like"/>
    <property type="match status" value="1"/>
</dbReference>
<dbReference type="InterPro" id="IPR050741">
    <property type="entry name" value="Acyl-CoA_dehydrogenase"/>
</dbReference>
<dbReference type="SUPFAM" id="SSF56645">
    <property type="entry name" value="Acyl-CoA dehydrogenase NM domain-like"/>
    <property type="match status" value="1"/>
</dbReference>
<feature type="domain" description="Acyl-CoA dehydrogenase/oxidase C-terminal" evidence="8">
    <location>
        <begin position="244"/>
        <end position="399"/>
    </location>
</feature>
<dbReference type="Pfam" id="PF02770">
    <property type="entry name" value="Acyl-CoA_dh_M"/>
    <property type="match status" value="1"/>
</dbReference>
<comment type="similarity">
    <text evidence="2 7">Belongs to the acyl-CoA dehydrogenase family.</text>
</comment>
<dbReference type="Gene3D" id="2.40.110.10">
    <property type="entry name" value="Butyryl-CoA Dehydrogenase, subunit A, domain 2"/>
    <property type="match status" value="1"/>
</dbReference>
<dbReference type="EMBL" id="MQWD01000001">
    <property type="protein sequence ID" value="PAP74981.1"/>
    <property type="molecule type" value="Genomic_DNA"/>
</dbReference>
<protein>
    <submittedName>
        <fullName evidence="11">Acyl-CoA dehydrogenase</fullName>
    </submittedName>
</protein>
<dbReference type="PANTHER" id="PTHR48083:SF13">
    <property type="entry name" value="ACYL-COA DEHYDROGENASE FAMILY MEMBER 11"/>
    <property type="match status" value="1"/>
</dbReference>
<evidence type="ECO:0000313" key="11">
    <source>
        <dbReference type="EMBL" id="PAP74981.1"/>
    </source>
</evidence>
<dbReference type="Proteomes" id="UP000216339">
    <property type="component" value="Unassembled WGS sequence"/>
</dbReference>
<keyword evidence="6 7" id="KW-0560">Oxidoreductase</keyword>
<evidence type="ECO:0000256" key="7">
    <source>
        <dbReference type="RuleBase" id="RU362125"/>
    </source>
</evidence>
<gene>
    <name evidence="11" type="ORF">BSZ37_00215</name>
</gene>